<organism evidence="3 4">
    <name type="scientific">Thermatribacter velox</name>
    <dbReference type="NCBI Taxonomy" id="3039681"/>
    <lineage>
        <taxon>Bacteria</taxon>
        <taxon>Pseudomonadati</taxon>
        <taxon>Atribacterota</taxon>
        <taxon>Atribacteria</taxon>
        <taxon>Atribacterales</taxon>
        <taxon>Thermatribacteraceae</taxon>
        <taxon>Thermatribacter</taxon>
    </lineage>
</organism>
<evidence type="ECO:0000259" key="2">
    <source>
        <dbReference type="Pfam" id="PF13349"/>
    </source>
</evidence>
<reference evidence="3 4" key="1">
    <citation type="submission" date="2023-03" db="EMBL/GenBank/DDBJ databases">
        <title>Novel Species.</title>
        <authorList>
            <person name="Ma S."/>
        </authorList>
    </citation>
    <scope>NUCLEOTIDE SEQUENCE [LARGE SCALE GENOMIC DNA]</scope>
    <source>
        <strain evidence="3 4">B11</strain>
    </source>
</reference>
<dbReference type="EMBL" id="CP121689">
    <property type="protein sequence ID" value="WZL76367.1"/>
    <property type="molecule type" value="Genomic_DNA"/>
</dbReference>
<dbReference type="Proteomes" id="UP001461341">
    <property type="component" value="Chromosome"/>
</dbReference>
<keyword evidence="1" id="KW-0732">Signal</keyword>
<dbReference type="Pfam" id="PF13349">
    <property type="entry name" value="DUF4097"/>
    <property type="match status" value="1"/>
</dbReference>
<dbReference type="InterPro" id="IPR025164">
    <property type="entry name" value="Toastrack_DUF4097"/>
</dbReference>
<feature type="signal peptide" evidence="1">
    <location>
        <begin position="1"/>
        <end position="25"/>
    </location>
</feature>
<accession>A0ABZ2YCP6</accession>
<feature type="chain" id="PRO_5045506825" evidence="1">
    <location>
        <begin position="26"/>
        <end position="280"/>
    </location>
</feature>
<dbReference type="RefSeq" id="WP_369018525.1">
    <property type="nucleotide sequence ID" value="NZ_CP121689.1"/>
</dbReference>
<evidence type="ECO:0000313" key="3">
    <source>
        <dbReference type="EMBL" id="WZL76367.1"/>
    </source>
</evidence>
<proteinExistence type="predicted"/>
<feature type="domain" description="DUF4097" evidence="2">
    <location>
        <begin position="126"/>
        <end position="277"/>
    </location>
</feature>
<protein>
    <submittedName>
        <fullName evidence="3">DUF4097 family beta strand repeat-containing protein</fullName>
    </submittedName>
</protein>
<evidence type="ECO:0000313" key="4">
    <source>
        <dbReference type="Proteomes" id="UP001461341"/>
    </source>
</evidence>
<gene>
    <name evidence="3" type="ORF">QBE54_01130</name>
</gene>
<name>A0ABZ2YCP6_9BACT</name>
<sequence length="280" mass="30547">MTRKWLARIFLIALFSLLCAAMAWACEEPIIKSFLVKEGVAVSVSSIRGKVAIEGHRESVVNMVATKYVKGLPEEKARELLSQVEVKTEVEENAIRIATEPLDALSNSLLSLYPPRVNYLLAIPQSSRVDVQTISGAIKVKNIGNEVEAKTVSGETLVQGLAGKVKLESISGKITVERLLGNLEVRTVSGRVEVAIPPSEDPLEINISSVSGDVLILVHEREGFELSVETVCGQFLSEIPLRIREGNSPGWQTLQGRTIVEPRKKIVVKTTSGNISIKKL</sequence>
<keyword evidence="4" id="KW-1185">Reference proteome</keyword>
<evidence type="ECO:0000256" key="1">
    <source>
        <dbReference type="SAM" id="SignalP"/>
    </source>
</evidence>